<gene>
    <name evidence="1" type="ORF">S01H4_45428</name>
</gene>
<accession>X1D1S7</accession>
<dbReference type="AlphaFoldDB" id="X1D1S7"/>
<protein>
    <submittedName>
        <fullName evidence="1">Uncharacterized protein</fullName>
    </submittedName>
</protein>
<proteinExistence type="predicted"/>
<sequence length="98" mass="11347">MNTKDRVQTYLKRALNDPIVKILSKNSHLTKTQLETLLIDVLADNLTGKLLNYDEKANLRLMKAKISRGSFNRTLKTVKRKHNKINIHSSSIRLSRDF</sequence>
<reference evidence="1" key="1">
    <citation type="journal article" date="2014" name="Front. Microbiol.">
        <title>High frequency of phylogenetically diverse reductive dehalogenase-homologous genes in deep subseafloor sedimentary metagenomes.</title>
        <authorList>
            <person name="Kawai M."/>
            <person name="Futagami T."/>
            <person name="Toyoda A."/>
            <person name="Takaki Y."/>
            <person name="Nishi S."/>
            <person name="Hori S."/>
            <person name="Arai W."/>
            <person name="Tsubouchi T."/>
            <person name="Morono Y."/>
            <person name="Uchiyama I."/>
            <person name="Ito T."/>
            <person name="Fujiyama A."/>
            <person name="Inagaki F."/>
            <person name="Takami H."/>
        </authorList>
    </citation>
    <scope>NUCLEOTIDE SEQUENCE</scope>
    <source>
        <strain evidence="1">Expedition CK06-06</strain>
    </source>
</reference>
<name>X1D1S7_9ZZZZ</name>
<organism evidence="1">
    <name type="scientific">marine sediment metagenome</name>
    <dbReference type="NCBI Taxonomy" id="412755"/>
    <lineage>
        <taxon>unclassified sequences</taxon>
        <taxon>metagenomes</taxon>
        <taxon>ecological metagenomes</taxon>
    </lineage>
</organism>
<dbReference type="EMBL" id="BART01025286">
    <property type="protein sequence ID" value="GAG99047.1"/>
    <property type="molecule type" value="Genomic_DNA"/>
</dbReference>
<comment type="caution">
    <text evidence="1">The sequence shown here is derived from an EMBL/GenBank/DDBJ whole genome shotgun (WGS) entry which is preliminary data.</text>
</comment>
<evidence type="ECO:0000313" key="1">
    <source>
        <dbReference type="EMBL" id="GAG99047.1"/>
    </source>
</evidence>